<protein>
    <submittedName>
        <fullName evidence="1">Uncharacterized protein</fullName>
    </submittedName>
</protein>
<dbReference type="EMBL" id="JXTB01000010">
    <property type="protein sequence ID" value="PON78208.1"/>
    <property type="molecule type" value="Genomic_DNA"/>
</dbReference>
<reference evidence="2" key="1">
    <citation type="submission" date="2016-06" db="EMBL/GenBank/DDBJ databases">
        <title>Parallel loss of symbiosis genes in relatives of nitrogen-fixing non-legume Parasponia.</title>
        <authorList>
            <person name="Van Velzen R."/>
            <person name="Holmer R."/>
            <person name="Bu F."/>
            <person name="Rutten L."/>
            <person name="Van Zeijl A."/>
            <person name="Liu W."/>
            <person name="Santuari L."/>
            <person name="Cao Q."/>
            <person name="Sharma T."/>
            <person name="Shen D."/>
            <person name="Roswanjaya Y."/>
            <person name="Wardhani T."/>
            <person name="Kalhor M.S."/>
            <person name="Jansen J."/>
            <person name="Van den Hoogen J."/>
            <person name="Gungor B."/>
            <person name="Hartog M."/>
            <person name="Hontelez J."/>
            <person name="Verver J."/>
            <person name="Yang W.-C."/>
            <person name="Schijlen E."/>
            <person name="Repin R."/>
            <person name="Schilthuizen M."/>
            <person name="Schranz E."/>
            <person name="Heidstra R."/>
            <person name="Miyata K."/>
            <person name="Fedorova E."/>
            <person name="Kohlen W."/>
            <person name="Bisseling T."/>
            <person name="Smit S."/>
            <person name="Geurts R."/>
        </authorList>
    </citation>
    <scope>NUCLEOTIDE SEQUENCE [LARGE SCALE GENOMIC DNA]</scope>
    <source>
        <strain evidence="2">cv. WU1-14</strain>
    </source>
</reference>
<evidence type="ECO:0000313" key="1">
    <source>
        <dbReference type="EMBL" id="PON78208.1"/>
    </source>
</evidence>
<proteinExistence type="predicted"/>
<accession>A0A2P5DY36</accession>
<name>A0A2P5DY36_PARAD</name>
<gene>
    <name evidence="1" type="ORF">PanWU01x14_021900</name>
</gene>
<sequence length="67" mass="7689">MQLQEPAKGHEVSTWNTHLSKILQLTCVFEGQRGSVARKPRPRTFSMARTPSVDGSFNMLFNKDFMF</sequence>
<dbReference type="AlphaFoldDB" id="A0A2P5DY36"/>
<dbReference type="Proteomes" id="UP000237105">
    <property type="component" value="Unassembled WGS sequence"/>
</dbReference>
<evidence type="ECO:0000313" key="2">
    <source>
        <dbReference type="Proteomes" id="UP000237105"/>
    </source>
</evidence>
<organism evidence="1 2">
    <name type="scientific">Parasponia andersonii</name>
    <name type="common">Sponia andersonii</name>
    <dbReference type="NCBI Taxonomy" id="3476"/>
    <lineage>
        <taxon>Eukaryota</taxon>
        <taxon>Viridiplantae</taxon>
        <taxon>Streptophyta</taxon>
        <taxon>Embryophyta</taxon>
        <taxon>Tracheophyta</taxon>
        <taxon>Spermatophyta</taxon>
        <taxon>Magnoliopsida</taxon>
        <taxon>eudicotyledons</taxon>
        <taxon>Gunneridae</taxon>
        <taxon>Pentapetalae</taxon>
        <taxon>rosids</taxon>
        <taxon>fabids</taxon>
        <taxon>Rosales</taxon>
        <taxon>Cannabaceae</taxon>
        <taxon>Parasponia</taxon>
    </lineage>
</organism>
<keyword evidence="2" id="KW-1185">Reference proteome</keyword>
<comment type="caution">
    <text evidence="1">The sequence shown here is derived from an EMBL/GenBank/DDBJ whole genome shotgun (WGS) entry which is preliminary data.</text>
</comment>